<accession>B5EC21</accession>
<dbReference type="Proteomes" id="UP000008825">
    <property type="component" value="Chromosome"/>
</dbReference>
<dbReference type="HOGENOM" id="CLU_3099248_0_0_7"/>
<dbReference type="RefSeq" id="WP_012531911.1">
    <property type="nucleotide sequence ID" value="NC_011146.1"/>
</dbReference>
<evidence type="ECO:0000313" key="2">
    <source>
        <dbReference type="EMBL" id="ACH40477.1"/>
    </source>
</evidence>
<dbReference type="AlphaFoldDB" id="B5EC21"/>
<feature type="region of interest" description="Disordered" evidence="1">
    <location>
        <begin position="1"/>
        <end position="23"/>
    </location>
</feature>
<keyword evidence="3" id="KW-1185">Reference proteome</keyword>
<name>B5EC21_CITBB</name>
<gene>
    <name evidence="2" type="ordered locus">Gbem_3484</name>
</gene>
<reference evidence="2 3" key="2">
    <citation type="journal article" date="2010" name="BMC Genomics">
        <title>The genome of Geobacter bemidjiensis, exemplar for the subsurface clade of Geobacter species that predominate in Fe(III)-reducing subsurface environments.</title>
        <authorList>
            <person name="Aklujkar M."/>
            <person name="Young N.D."/>
            <person name="Holmes D."/>
            <person name="Chavan M."/>
            <person name="Risso C."/>
            <person name="Kiss H.E."/>
            <person name="Han C.S."/>
            <person name="Land M.L."/>
            <person name="Lovley D.R."/>
        </authorList>
    </citation>
    <scope>NUCLEOTIDE SEQUENCE [LARGE SCALE GENOMIC DNA]</scope>
    <source>
        <strain evidence="3">ATCC BAA-1014 / DSM 16622 / JCM 12645 / Bem</strain>
    </source>
</reference>
<sequence>MNGEQHPTKEYTDQELLDMRPADDADHETWRAYHQLLFEAGKLNPQEPAKD</sequence>
<evidence type="ECO:0000256" key="1">
    <source>
        <dbReference type="SAM" id="MobiDB-lite"/>
    </source>
</evidence>
<proteinExistence type="predicted"/>
<dbReference type="KEGG" id="gbm:Gbem_3484"/>
<evidence type="ECO:0000313" key="3">
    <source>
        <dbReference type="Proteomes" id="UP000008825"/>
    </source>
</evidence>
<dbReference type="STRING" id="404380.Gbem_3484"/>
<protein>
    <submittedName>
        <fullName evidence="2">Uncharacterized protein</fullName>
    </submittedName>
</protein>
<organism evidence="2 3">
    <name type="scientific">Citrifermentans bemidjiense (strain ATCC BAA-1014 / DSM 16622 / JCM 12645 / Bem)</name>
    <name type="common">Geobacter bemidjiensis</name>
    <dbReference type="NCBI Taxonomy" id="404380"/>
    <lineage>
        <taxon>Bacteria</taxon>
        <taxon>Pseudomonadati</taxon>
        <taxon>Thermodesulfobacteriota</taxon>
        <taxon>Desulfuromonadia</taxon>
        <taxon>Geobacterales</taxon>
        <taxon>Geobacteraceae</taxon>
        <taxon>Citrifermentans</taxon>
    </lineage>
</organism>
<reference evidence="2 3" key="1">
    <citation type="submission" date="2008-07" db="EMBL/GenBank/DDBJ databases">
        <title>Complete sequence of Geobacter bemidjiensis BEM.</title>
        <authorList>
            <consortium name="US DOE Joint Genome Institute"/>
            <person name="Lucas S."/>
            <person name="Copeland A."/>
            <person name="Lapidus A."/>
            <person name="Glavina del Rio T."/>
            <person name="Dalin E."/>
            <person name="Tice H."/>
            <person name="Bruce D."/>
            <person name="Goodwin L."/>
            <person name="Pitluck S."/>
            <person name="Kiss H."/>
            <person name="Brettin T."/>
            <person name="Detter J.C."/>
            <person name="Han C."/>
            <person name="Kuske C.R."/>
            <person name="Schmutz J."/>
            <person name="Larimer F."/>
            <person name="Land M."/>
            <person name="Hauser L."/>
            <person name="Kyrpides N."/>
            <person name="Lykidis A."/>
            <person name="Lovley D."/>
            <person name="Richardson P."/>
        </authorList>
    </citation>
    <scope>NUCLEOTIDE SEQUENCE [LARGE SCALE GENOMIC DNA]</scope>
    <source>
        <strain evidence="3">ATCC BAA-1014 / DSM 16622 / JCM 12645 / Bem</strain>
    </source>
</reference>
<dbReference type="EMBL" id="CP001124">
    <property type="protein sequence ID" value="ACH40477.1"/>
    <property type="molecule type" value="Genomic_DNA"/>
</dbReference>